<dbReference type="PANTHER" id="PTHR43236:SF1">
    <property type="entry name" value="BLL7220 PROTEIN"/>
    <property type="match status" value="1"/>
</dbReference>
<name>A0A0R1UBE6_9LACO</name>
<dbReference type="AlphaFoldDB" id="A0A0R1UBE6"/>
<dbReference type="InterPro" id="IPR010982">
    <property type="entry name" value="Lambda_DNA-bd_dom_sf"/>
</dbReference>
<protein>
    <submittedName>
        <fullName evidence="3">Transcription regulator</fullName>
    </submittedName>
</protein>
<dbReference type="PANTHER" id="PTHR43236">
    <property type="entry name" value="ANTITOXIN HIGA1"/>
    <property type="match status" value="1"/>
</dbReference>
<evidence type="ECO:0000259" key="2">
    <source>
        <dbReference type="PROSITE" id="PS50943"/>
    </source>
</evidence>
<dbReference type="SUPFAM" id="SSF47413">
    <property type="entry name" value="lambda repressor-like DNA-binding domains"/>
    <property type="match status" value="1"/>
</dbReference>
<dbReference type="InterPro" id="IPR052345">
    <property type="entry name" value="Rad_response_metalloprotease"/>
</dbReference>
<dbReference type="STRING" id="1423783.FC50_GL000039"/>
<dbReference type="Proteomes" id="UP000051922">
    <property type="component" value="Unassembled WGS sequence"/>
</dbReference>
<accession>A0A0R1UBE6</accession>
<feature type="domain" description="HTH cro/C1-type" evidence="2">
    <location>
        <begin position="7"/>
        <end position="61"/>
    </location>
</feature>
<dbReference type="SMART" id="SM00530">
    <property type="entry name" value="HTH_XRE"/>
    <property type="match status" value="1"/>
</dbReference>
<dbReference type="RefSeq" id="WP_056956327.1">
    <property type="nucleotide sequence ID" value="NZ_AZFJ01000032.1"/>
</dbReference>
<dbReference type="Pfam" id="PF01381">
    <property type="entry name" value="HTH_3"/>
    <property type="match status" value="1"/>
</dbReference>
<organism evidence="3 4">
    <name type="scientific">Lacticaseibacillus pantheris DSM 15945 = JCM 12539 = NBRC 106106</name>
    <dbReference type="NCBI Taxonomy" id="1423783"/>
    <lineage>
        <taxon>Bacteria</taxon>
        <taxon>Bacillati</taxon>
        <taxon>Bacillota</taxon>
        <taxon>Bacilli</taxon>
        <taxon>Lactobacillales</taxon>
        <taxon>Lactobacillaceae</taxon>
        <taxon>Lacticaseibacillus</taxon>
    </lineage>
</organism>
<proteinExistence type="inferred from homology"/>
<dbReference type="CDD" id="cd00093">
    <property type="entry name" value="HTH_XRE"/>
    <property type="match status" value="1"/>
</dbReference>
<dbReference type="InterPro" id="IPR010359">
    <property type="entry name" value="IrrE_HExxH"/>
</dbReference>
<dbReference type="InterPro" id="IPR001387">
    <property type="entry name" value="Cro/C1-type_HTH"/>
</dbReference>
<dbReference type="PROSITE" id="PS50943">
    <property type="entry name" value="HTH_CROC1"/>
    <property type="match status" value="1"/>
</dbReference>
<gene>
    <name evidence="3" type="ORF">FC50_GL000039</name>
</gene>
<dbReference type="EMBL" id="AZFJ01000032">
    <property type="protein sequence ID" value="KRL87067.1"/>
    <property type="molecule type" value="Genomic_DNA"/>
</dbReference>
<reference evidence="3 4" key="1">
    <citation type="journal article" date="2015" name="Genome Announc.">
        <title>Expanding the biotechnology potential of lactobacilli through comparative genomics of 213 strains and associated genera.</title>
        <authorList>
            <person name="Sun Z."/>
            <person name="Harris H.M."/>
            <person name="McCann A."/>
            <person name="Guo C."/>
            <person name="Argimon S."/>
            <person name="Zhang W."/>
            <person name="Yang X."/>
            <person name="Jeffery I.B."/>
            <person name="Cooney J.C."/>
            <person name="Kagawa T.F."/>
            <person name="Liu W."/>
            <person name="Song Y."/>
            <person name="Salvetti E."/>
            <person name="Wrobel A."/>
            <person name="Rasinkangas P."/>
            <person name="Parkhill J."/>
            <person name="Rea M.C."/>
            <person name="O'Sullivan O."/>
            <person name="Ritari J."/>
            <person name="Douillard F.P."/>
            <person name="Paul Ross R."/>
            <person name="Yang R."/>
            <person name="Briner A.E."/>
            <person name="Felis G.E."/>
            <person name="de Vos W.M."/>
            <person name="Barrangou R."/>
            <person name="Klaenhammer T.R."/>
            <person name="Caufield P.W."/>
            <person name="Cui Y."/>
            <person name="Zhang H."/>
            <person name="O'Toole P.W."/>
        </authorList>
    </citation>
    <scope>NUCLEOTIDE SEQUENCE [LARGE SCALE GENOMIC DNA]</scope>
    <source>
        <strain evidence="3 4">DSM 15945</strain>
    </source>
</reference>
<dbReference type="Gene3D" id="1.10.10.2910">
    <property type="match status" value="1"/>
</dbReference>
<comment type="caution">
    <text evidence="3">The sequence shown here is derived from an EMBL/GenBank/DDBJ whole genome shotgun (WGS) entry which is preliminary data.</text>
</comment>
<dbReference type="OrthoDB" id="9816277at2"/>
<comment type="similarity">
    <text evidence="1">Belongs to the short-chain fatty acyl-CoA assimilation regulator (ScfR) family.</text>
</comment>
<evidence type="ECO:0000256" key="1">
    <source>
        <dbReference type="ARBA" id="ARBA00007227"/>
    </source>
</evidence>
<evidence type="ECO:0000313" key="3">
    <source>
        <dbReference type="EMBL" id="KRL87067.1"/>
    </source>
</evidence>
<dbReference type="GO" id="GO:0003677">
    <property type="term" value="F:DNA binding"/>
    <property type="evidence" value="ECO:0007669"/>
    <property type="project" value="InterPro"/>
</dbReference>
<evidence type="ECO:0000313" key="4">
    <source>
        <dbReference type="Proteomes" id="UP000051922"/>
    </source>
</evidence>
<dbReference type="PATRIC" id="fig|1423783.4.peg.44"/>
<dbReference type="Gene3D" id="1.10.260.40">
    <property type="entry name" value="lambda repressor-like DNA-binding domains"/>
    <property type="match status" value="1"/>
</dbReference>
<keyword evidence="4" id="KW-1185">Reference proteome</keyword>
<dbReference type="Pfam" id="PF06114">
    <property type="entry name" value="Peptidase_M78"/>
    <property type="match status" value="1"/>
</dbReference>
<sequence length="395" mass="45722">MFYGDKLTELRELNGLSRKDLADKLSVSEQAVWQYESDKVTPRIDVLNALRDLMEVDTSFLFEPNMVTRGVASEGHIAYRADDRKSRKKTRTELTYLRYVEAFVDYFEGFLTQEERSIDSLRSMTKQQADKIQYAGSQREQNLEIENLAEVSRNYLGIQSNRDLMYKIENSGVCVVERNLGQEIDAYSTISKSGRSYIVLGTHKKSAVCRNFDIAHELGHLLMHQHQNIELLTNEEYKEIELQANRFAGAFLLPGAEFACGFATLARKSNPDYYVDLKSQYLVSIAAMGHRAYDLGLLDYQEYRYFSGRMNTLHYRKLEPLDDKIVPIRPGKLRALMEFVLKSRLTSVDHIRSLFHVRPQFLINLFGIDQHFFDQFEHEKHSYYGGAKVIRMPGA</sequence>